<sequence length="274" mass="30002">MECFVYLLLLSFPLLRCSGVLPPIPMPSATYPQYPNPPTTTDEDLKLIIGPSTTTTNPTRPEEVNPTAPREEPNDNSKDMEMNPVTIRPGSSTSPDPTSPERSFKTVPLGIWIAAATVALLIVFVGVTIAVCCVVLKSRAGKNRAQPTEGVHYYDYIDSHGIYSLAHGPRTPTTTAAIHRLAEEDDGTELEYVQMASASDHQEAQSLQTFLGGLETRVPPEQTEPYYTIIDGQARPSVTATGDEEKRTNSIEMITNVAYPAIRENVFEDSGEYI</sequence>
<dbReference type="EMBL" id="CASHTH010002006">
    <property type="protein sequence ID" value="CAI8023418.1"/>
    <property type="molecule type" value="Genomic_DNA"/>
</dbReference>
<evidence type="ECO:0000313" key="4">
    <source>
        <dbReference type="EMBL" id="CAI8023418.1"/>
    </source>
</evidence>
<feature type="transmembrane region" description="Helical" evidence="2">
    <location>
        <begin position="109"/>
        <end position="136"/>
    </location>
</feature>
<reference evidence="4" key="1">
    <citation type="submission" date="2023-03" db="EMBL/GenBank/DDBJ databases">
        <authorList>
            <person name="Steffen K."/>
            <person name="Cardenas P."/>
        </authorList>
    </citation>
    <scope>NUCLEOTIDE SEQUENCE</scope>
</reference>
<dbReference type="AlphaFoldDB" id="A0AA35S6A9"/>
<accession>A0AA35S6A9</accession>
<evidence type="ECO:0000256" key="3">
    <source>
        <dbReference type="SAM" id="SignalP"/>
    </source>
</evidence>
<protein>
    <submittedName>
        <fullName evidence="4">Uncharacterized protein</fullName>
    </submittedName>
</protein>
<feature type="signal peptide" evidence="3">
    <location>
        <begin position="1"/>
        <end position="19"/>
    </location>
</feature>
<keyword evidence="3" id="KW-0732">Signal</keyword>
<keyword evidence="2" id="KW-0472">Membrane</keyword>
<keyword evidence="2" id="KW-1133">Transmembrane helix</keyword>
<keyword evidence="5" id="KW-1185">Reference proteome</keyword>
<feature type="region of interest" description="Disordered" evidence="1">
    <location>
        <begin position="32"/>
        <end position="102"/>
    </location>
</feature>
<keyword evidence="2" id="KW-0812">Transmembrane</keyword>
<feature type="chain" id="PRO_5041442898" evidence="3">
    <location>
        <begin position="20"/>
        <end position="274"/>
    </location>
</feature>
<evidence type="ECO:0000256" key="1">
    <source>
        <dbReference type="SAM" id="MobiDB-lite"/>
    </source>
</evidence>
<dbReference type="Proteomes" id="UP001174909">
    <property type="component" value="Unassembled WGS sequence"/>
</dbReference>
<organism evidence="4 5">
    <name type="scientific">Geodia barretti</name>
    <name type="common">Barrett's horny sponge</name>
    <dbReference type="NCBI Taxonomy" id="519541"/>
    <lineage>
        <taxon>Eukaryota</taxon>
        <taxon>Metazoa</taxon>
        <taxon>Porifera</taxon>
        <taxon>Demospongiae</taxon>
        <taxon>Heteroscleromorpha</taxon>
        <taxon>Tetractinellida</taxon>
        <taxon>Astrophorina</taxon>
        <taxon>Geodiidae</taxon>
        <taxon>Geodia</taxon>
    </lineage>
</organism>
<evidence type="ECO:0000313" key="5">
    <source>
        <dbReference type="Proteomes" id="UP001174909"/>
    </source>
</evidence>
<comment type="caution">
    <text evidence="4">The sequence shown here is derived from an EMBL/GenBank/DDBJ whole genome shotgun (WGS) entry which is preliminary data.</text>
</comment>
<proteinExistence type="predicted"/>
<feature type="compositionally biased region" description="Basic and acidic residues" evidence="1">
    <location>
        <begin position="69"/>
        <end position="81"/>
    </location>
</feature>
<name>A0AA35S6A9_GEOBA</name>
<gene>
    <name evidence="4" type="ORF">GBAR_LOCUS13691</name>
</gene>
<evidence type="ECO:0000256" key="2">
    <source>
        <dbReference type="SAM" id="Phobius"/>
    </source>
</evidence>